<evidence type="ECO:0000256" key="13">
    <source>
        <dbReference type="SAM" id="MobiDB-lite"/>
    </source>
</evidence>
<feature type="domain" description="VHS" evidence="15">
    <location>
        <begin position="190"/>
        <end position="319"/>
    </location>
</feature>
<dbReference type="GO" id="GO:0043130">
    <property type="term" value="F:ubiquitin binding"/>
    <property type="evidence" value="ECO:0007669"/>
    <property type="project" value="InterPro"/>
</dbReference>
<dbReference type="VEuPathDB" id="FungiDB:MAN_04430"/>
<evidence type="ECO:0000256" key="5">
    <source>
        <dbReference type="ARBA" id="ARBA00017923"/>
    </source>
</evidence>
<dbReference type="Pfam" id="PF00018">
    <property type="entry name" value="SH3_1"/>
    <property type="match status" value="1"/>
</dbReference>
<keyword evidence="10" id="KW-0653">Protein transport</keyword>
<accession>A0A0B4FII3</accession>
<evidence type="ECO:0000256" key="10">
    <source>
        <dbReference type="ARBA" id="ARBA00022927"/>
    </source>
</evidence>
<comment type="caution">
    <text evidence="16">The sequence shown here is derived from an EMBL/GenBank/DDBJ whole genome shotgun (WGS) entry which is preliminary data.</text>
</comment>
<dbReference type="PRINTS" id="PR01887">
    <property type="entry name" value="SPECTRNALPHA"/>
</dbReference>
<evidence type="ECO:0000256" key="11">
    <source>
        <dbReference type="ARBA" id="ARBA00023136"/>
    </source>
</evidence>
<dbReference type="HOGENOM" id="CLU_010104_1_1_1"/>
<feature type="compositionally biased region" description="Pro residues" evidence="13">
    <location>
        <begin position="728"/>
        <end position="745"/>
    </location>
</feature>
<dbReference type="SMART" id="SM00288">
    <property type="entry name" value="VHS"/>
    <property type="match status" value="1"/>
</dbReference>
<dbReference type="AlphaFoldDB" id="A0A0B4FII3"/>
<comment type="subunit">
    <text evidence="4">Component of the ESCRT-0 complex composed of HSE1 and VPS27.</text>
</comment>
<dbReference type="Gene3D" id="2.30.30.40">
    <property type="entry name" value="SH3 Domains"/>
    <property type="match status" value="1"/>
</dbReference>
<feature type="region of interest" description="Disordered" evidence="13">
    <location>
        <begin position="351"/>
        <end position="383"/>
    </location>
</feature>
<organism evidence="16 17">
    <name type="scientific">Metarhizium anisopliae (strain ARSEF 549)</name>
    <dbReference type="NCBI Taxonomy" id="3151832"/>
    <lineage>
        <taxon>Eukaryota</taxon>
        <taxon>Fungi</taxon>
        <taxon>Dikarya</taxon>
        <taxon>Ascomycota</taxon>
        <taxon>Pezizomycotina</taxon>
        <taxon>Sordariomycetes</taxon>
        <taxon>Hypocreomycetidae</taxon>
        <taxon>Hypocreales</taxon>
        <taxon>Clavicipitaceae</taxon>
        <taxon>Metarhizium</taxon>
    </lineage>
</organism>
<evidence type="ECO:0000259" key="14">
    <source>
        <dbReference type="PROSITE" id="PS50002"/>
    </source>
</evidence>
<keyword evidence="11" id="KW-0472">Membrane</keyword>
<dbReference type="EMBL" id="AZNF01000004">
    <property type="protein sequence ID" value="KID67672.1"/>
    <property type="molecule type" value="Genomic_DNA"/>
</dbReference>
<dbReference type="CDD" id="cd11805">
    <property type="entry name" value="SH3_GRB2_like_C"/>
    <property type="match status" value="1"/>
</dbReference>
<dbReference type="InterPro" id="IPR036028">
    <property type="entry name" value="SH3-like_dom_sf"/>
</dbReference>
<sequence length="802" mass="87959">MLGLSESAPRQLACESTWDSGATSDPSVTKEHCSYLSDVVLAQLEAPGATAEVPEYLAQRSRLSPWIYQNILASIGHFAKKLYTVPVRPAPGSLAAGLKSHQVCRHSSSMFNVLFWHPPASTSPPPASDSDTYRPSSYNPFLVLLYNWSHPYNRHQKIKLPRNVIAYQPASPAMFRAQAAGPFDDVVAKATDENLTSEDWGAIIEVCDKVASDSNGSKEAVQSMIKRLAHRNANVQLYTLELAHALCQNCGKPMHREVSSRAFTDALLKLANDRNTHSQVKAKILEKMKEWADMFSRDPELGIMNDAYHRLKQTNPTLQAPSAPQKQGLTDADRQKEEDELQMALKLSLQEEERKKATPQAGPSTQSSGTSQQESAPVPAVSAGTTAATVSRVRALYDFVPSEAGELEFKKGDVIAVLESVYKDWWRGSLKGNTGIFPLNYVEKLTDPTPDELQREAQMEAEVFAEIKNVEKLLTLLSASNTAPREEDNEEISKLYHQTLAIRPKLIKLIEKYSQKKDDFTQLNEKFIKARRDYEALLESSMSHPPQHSYQQYAMRPAAPGQGYPGGGYPQGQPPQDPYYNQAPPSDHPHYQASSPAPNNFQSQGNPAPFYVAGAEVPSQAPGAQPQQQQPQQYPPRDDTPSLGPPSGKQPAPVNPSSPPPQSFTPYSPQPPQQNAAPYSQMPSQQRPQSTYGAQELATSVYDSPIAPHNPNPAPFGQQPYHSYNPPEQAPPPAPTGQAPPPPNSMSPAPLQPGGAAAYDARHGLPSQAAPETHPPQPQYKPYVPPGDGPSPNDYYRQGNPY</sequence>
<dbReference type="InterPro" id="IPR002014">
    <property type="entry name" value="VHS_dom"/>
</dbReference>
<dbReference type="InterPro" id="IPR004152">
    <property type="entry name" value="GAT_dom"/>
</dbReference>
<comment type="function">
    <text evidence="1">Component of the ESCRT-0 complex which is the sorting receptor for ubiquitinated cargo proteins at the multivesicular body (MVB).</text>
</comment>
<comment type="similarity">
    <text evidence="3">Belongs to the STAM family.</text>
</comment>
<evidence type="ECO:0000256" key="9">
    <source>
        <dbReference type="ARBA" id="ARBA00022753"/>
    </source>
</evidence>
<dbReference type="Gene3D" id="1.20.5.1940">
    <property type="match status" value="1"/>
</dbReference>
<dbReference type="PANTHER" id="PTHR45929">
    <property type="entry name" value="JAK PATHWAY SIGNAL TRANSDUCTION ADAPTOR MOLECULE"/>
    <property type="match status" value="1"/>
</dbReference>
<feature type="compositionally biased region" description="Pro residues" evidence="13">
    <location>
        <begin position="653"/>
        <end position="672"/>
    </location>
</feature>
<evidence type="ECO:0000259" key="15">
    <source>
        <dbReference type="PROSITE" id="PS50179"/>
    </source>
</evidence>
<reference evidence="16 17" key="1">
    <citation type="journal article" date="2014" name="Proc. Natl. Acad. Sci. U.S.A.">
        <title>Trajectory and genomic determinants of fungal-pathogen speciation and host adaptation.</title>
        <authorList>
            <person name="Hu X."/>
            <person name="Xiao G."/>
            <person name="Zheng P."/>
            <person name="Shang Y."/>
            <person name="Su Y."/>
            <person name="Zhang X."/>
            <person name="Liu X."/>
            <person name="Zhan S."/>
            <person name="St Leger R.J."/>
            <person name="Wang C."/>
        </authorList>
    </citation>
    <scope>NUCLEOTIDE SEQUENCE [LARGE SCALE GENOMIC DNA]</scope>
    <source>
        <strain evidence="16 17">ARSEF 549</strain>
    </source>
</reference>
<dbReference type="GO" id="GO:0033565">
    <property type="term" value="C:ESCRT-0 complex"/>
    <property type="evidence" value="ECO:0007669"/>
    <property type="project" value="TreeGrafter"/>
</dbReference>
<feature type="compositionally biased region" description="Low complexity" evidence="13">
    <location>
        <begin position="618"/>
        <end position="632"/>
    </location>
</feature>
<feature type="non-terminal residue" evidence="16">
    <location>
        <position position="1"/>
    </location>
</feature>
<dbReference type="Proteomes" id="UP000031186">
    <property type="component" value="Unassembled WGS sequence"/>
</dbReference>
<dbReference type="OrthoDB" id="10255964at2759"/>
<evidence type="ECO:0000256" key="1">
    <source>
        <dbReference type="ARBA" id="ARBA00002654"/>
    </source>
</evidence>
<keyword evidence="17" id="KW-1185">Reference proteome</keyword>
<keyword evidence="9" id="KW-0967">Endosome</keyword>
<dbReference type="PROSITE" id="PS50002">
    <property type="entry name" value="SH3"/>
    <property type="match status" value="1"/>
</dbReference>
<dbReference type="Pfam" id="PF00790">
    <property type="entry name" value="VHS"/>
    <property type="match status" value="1"/>
</dbReference>
<evidence type="ECO:0000256" key="4">
    <source>
        <dbReference type="ARBA" id="ARBA00011446"/>
    </source>
</evidence>
<dbReference type="InterPro" id="IPR050670">
    <property type="entry name" value="STAM"/>
</dbReference>
<protein>
    <recommendedName>
        <fullName evidence="5">Class E vacuolar protein-sorting machinery protein HSE1</fullName>
    </recommendedName>
    <alternativeName>
        <fullName evidence="6">Class E vacuolar protein-sorting machinery protein hse1</fullName>
    </alternativeName>
</protein>
<dbReference type="PROSITE" id="PS50330">
    <property type="entry name" value="UIM"/>
    <property type="match status" value="1"/>
</dbReference>
<feature type="domain" description="SH3" evidence="14">
    <location>
        <begin position="388"/>
        <end position="447"/>
    </location>
</feature>
<dbReference type="Gene3D" id="1.25.40.90">
    <property type="match status" value="1"/>
</dbReference>
<dbReference type="InterPro" id="IPR001452">
    <property type="entry name" value="SH3_domain"/>
</dbReference>
<dbReference type="CDD" id="cd16978">
    <property type="entry name" value="VHS_HSE1"/>
    <property type="match status" value="1"/>
</dbReference>
<gene>
    <name evidence="16" type="ORF">MAN_04430</name>
</gene>
<dbReference type="SUPFAM" id="SSF48464">
    <property type="entry name" value="ENTH/VHS domain"/>
    <property type="match status" value="1"/>
</dbReference>
<dbReference type="PANTHER" id="PTHR45929:SF3">
    <property type="entry name" value="JAK PATHWAY SIGNAL TRANSDUCTION ADAPTOR MOLECULE"/>
    <property type="match status" value="1"/>
</dbReference>
<evidence type="ECO:0000256" key="3">
    <source>
        <dbReference type="ARBA" id="ARBA00009666"/>
    </source>
</evidence>
<feature type="region of interest" description="Disordered" evidence="13">
    <location>
        <begin position="315"/>
        <end position="337"/>
    </location>
</feature>
<evidence type="ECO:0000256" key="7">
    <source>
        <dbReference type="ARBA" id="ARBA00022443"/>
    </source>
</evidence>
<dbReference type="SUPFAM" id="SSF50044">
    <property type="entry name" value="SH3-domain"/>
    <property type="match status" value="1"/>
</dbReference>
<evidence type="ECO:0000256" key="12">
    <source>
        <dbReference type="PROSITE-ProRule" id="PRU00192"/>
    </source>
</evidence>
<dbReference type="FunFam" id="2.30.30.40:FF:000072">
    <property type="entry name" value="Unconventional Myosin IB"/>
    <property type="match status" value="1"/>
</dbReference>
<proteinExistence type="inferred from homology"/>
<feature type="compositionally biased region" description="Low complexity" evidence="13">
    <location>
        <begin position="360"/>
        <end position="383"/>
    </location>
</feature>
<dbReference type="GO" id="GO:0035091">
    <property type="term" value="F:phosphatidylinositol binding"/>
    <property type="evidence" value="ECO:0007669"/>
    <property type="project" value="InterPro"/>
</dbReference>
<feature type="compositionally biased region" description="Pro residues" evidence="13">
    <location>
        <begin position="773"/>
        <end position="789"/>
    </location>
</feature>
<dbReference type="Pfam" id="PF03127">
    <property type="entry name" value="GAT"/>
    <property type="match status" value="1"/>
</dbReference>
<feature type="compositionally biased region" description="Polar residues" evidence="13">
    <location>
        <begin position="673"/>
        <end position="702"/>
    </location>
</feature>
<evidence type="ECO:0000256" key="2">
    <source>
        <dbReference type="ARBA" id="ARBA00004125"/>
    </source>
</evidence>
<keyword evidence="8" id="KW-0813">Transport</keyword>
<comment type="subcellular location">
    <subcellularLocation>
        <location evidence="2">Endosome membrane</location>
        <topology evidence="2">Peripheral membrane protein</topology>
        <orientation evidence="2">Cytoplasmic side</orientation>
    </subcellularLocation>
</comment>
<name>A0A0B4FII3_METAF</name>
<evidence type="ECO:0000313" key="16">
    <source>
        <dbReference type="EMBL" id="KID67672.1"/>
    </source>
</evidence>
<feature type="region of interest" description="Disordered" evidence="13">
    <location>
        <begin position="557"/>
        <end position="802"/>
    </location>
</feature>
<dbReference type="PROSITE" id="PS50179">
    <property type="entry name" value="VHS"/>
    <property type="match status" value="1"/>
</dbReference>
<dbReference type="InterPro" id="IPR008942">
    <property type="entry name" value="ENTH_VHS"/>
</dbReference>
<dbReference type="GO" id="GO:0010008">
    <property type="term" value="C:endosome membrane"/>
    <property type="evidence" value="ECO:0007669"/>
    <property type="project" value="UniProtKB-SubCell"/>
</dbReference>
<dbReference type="CDD" id="cd21386">
    <property type="entry name" value="GAT_Hse1"/>
    <property type="match status" value="1"/>
</dbReference>
<evidence type="ECO:0000256" key="8">
    <source>
        <dbReference type="ARBA" id="ARBA00022448"/>
    </source>
</evidence>
<feature type="compositionally biased region" description="Polar residues" evidence="13">
    <location>
        <begin position="315"/>
        <end position="328"/>
    </location>
</feature>
<dbReference type="PRINTS" id="PR00452">
    <property type="entry name" value="SH3DOMAIN"/>
</dbReference>
<dbReference type="InterPro" id="IPR003903">
    <property type="entry name" value="UIM_dom"/>
</dbReference>
<evidence type="ECO:0000313" key="17">
    <source>
        <dbReference type="Proteomes" id="UP000031186"/>
    </source>
</evidence>
<dbReference type="SMART" id="SM00326">
    <property type="entry name" value="SH3"/>
    <property type="match status" value="1"/>
</dbReference>
<dbReference type="GO" id="GO:0043328">
    <property type="term" value="P:protein transport to vacuole involved in ubiquitin-dependent protein catabolic process via the multivesicular body sorting pathway"/>
    <property type="evidence" value="ECO:0007669"/>
    <property type="project" value="TreeGrafter"/>
</dbReference>
<keyword evidence="7 12" id="KW-0728">SH3 domain</keyword>
<evidence type="ECO:0000256" key="6">
    <source>
        <dbReference type="ARBA" id="ARBA00018978"/>
    </source>
</evidence>
<feature type="compositionally biased region" description="Polar residues" evidence="13">
    <location>
        <begin position="592"/>
        <end position="606"/>
    </location>
</feature>